<dbReference type="GO" id="GO:0016301">
    <property type="term" value="F:kinase activity"/>
    <property type="evidence" value="ECO:0007669"/>
    <property type="project" value="UniProtKB-KW"/>
</dbReference>
<comment type="caution">
    <text evidence="9">The sequence shown here is derived from an EMBL/GenBank/DDBJ whole genome shotgun (WGS) entry which is preliminary data.</text>
</comment>
<sequence>MSTVYIGVGSNIDPEKHAKIAITELKQLGKLKKVSTIYEAEPVGFSGDNFFNFVVELETKHSLSLLGDYLRAIEIKWGRKPQAQKNQDRTLDLDILLYDNVVSKSDPTLPRNDLFKFAFVILPMVELNPELVIPSTDKTISEIWAGFPRTQSLTPVTLTLII</sequence>
<keyword evidence="4" id="KW-0547">Nucleotide-binding</keyword>
<evidence type="ECO:0000256" key="3">
    <source>
        <dbReference type="ARBA" id="ARBA00022679"/>
    </source>
</evidence>
<reference evidence="9 10" key="1">
    <citation type="submission" date="2016-06" db="EMBL/GenBank/DDBJ databases">
        <authorList>
            <person name="Kjaerup R.B."/>
            <person name="Dalgaard T.S."/>
            <person name="Juul-Madsen H.R."/>
        </authorList>
    </citation>
    <scope>NUCLEOTIDE SEQUENCE [LARGE SCALE GENOMIC DNA]</scope>
    <source>
        <strain evidence="9 10">1S159</strain>
    </source>
</reference>
<dbReference type="PANTHER" id="PTHR43071:SF2">
    <property type="entry name" value="2-AMINO-4-HYDROXY-6-HYDROXYMETHYLDIHYDROPTERIDINE PYROPHOSPHOKINASE"/>
    <property type="match status" value="1"/>
</dbReference>
<organism evidence="9 10">
    <name type="scientific">Aliivibrio logei</name>
    <name type="common">Vibrio logei</name>
    <dbReference type="NCBI Taxonomy" id="688"/>
    <lineage>
        <taxon>Bacteria</taxon>
        <taxon>Pseudomonadati</taxon>
        <taxon>Pseudomonadota</taxon>
        <taxon>Gammaproteobacteria</taxon>
        <taxon>Vibrionales</taxon>
        <taxon>Vibrionaceae</taxon>
        <taxon>Aliivibrio</taxon>
    </lineage>
</organism>
<evidence type="ECO:0000313" key="9">
    <source>
        <dbReference type="EMBL" id="OCH22651.1"/>
    </source>
</evidence>
<dbReference type="InterPro" id="IPR035907">
    <property type="entry name" value="Hppk_sf"/>
</dbReference>
<dbReference type="CDD" id="cd00483">
    <property type="entry name" value="HPPK"/>
    <property type="match status" value="1"/>
</dbReference>
<gene>
    <name evidence="9" type="ORF">A6E04_05985</name>
</gene>
<dbReference type="Proteomes" id="UP000093523">
    <property type="component" value="Unassembled WGS sequence"/>
</dbReference>
<evidence type="ECO:0000256" key="1">
    <source>
        <dbReference type="ARBA" id="ARBA00005051"/>
    </source>
</evidence>
<dbReference type="Pfam" id="PF01288">
    <property type="entry name" value="HPPK"/>
    <property type="match status" value="1"/>
</dbReference>
<keyword evidence="3" id="KW-0808">Transferase</keyword>
<proteinExistence type="predicted"/>
<feature type="domain" description="7,8-dihydro-6-hydroxymethylpterin-pyrophosphokinase" evidence="8">
    <location>
        <begin position="5"/>
        <end position="129"/>
    </location>
</feature>
<evidence type="ECO:0000256" key="6">
    <source>
        <dbReference type="ARBA" id="ARBA00022840"/>
    </source>
</evidence>
<dbReference type="GO" id="GO:0046656">
    <property type="term" value="P:folic acid biosynthetic process"/>
    <property type="evidence" value="ECO:0007669"/>
    <property type="project" value="UniProtKB-KW"/>
</dbReference>
<evidence type="ECO:0000313" key="10">
    <source>
        <dbReference type="Proteomes" id="UP000093523"/>
    </source>
</evidence>
<dbReference type="SUPFAM" id="SSF55083">
    <property type="entry name" value="6-hydroxymethyl-7,8-dihydropterin pyrophosphokinase, HPPK"/>
    <property type="match status" value="1"/>
</dbReference>
<keyword evidence="6" id="KW-0067">ATP-binding</keyword>
<dbReference type="AlphaFoldDB" id="A0A1B9P2N9"/>
<dbReference type="EMBL" id="MAJU01000006">
    <property type="protein sequence ID" value="OCH22651.1"/>
    <property type="molecule type" value="Genomic_DNA"/>
</dbReference>
<evidence type="ECO:0000256" key="2">
    <source>
        <dbReference type="ARBA" id="ARBA00013253"/>
    </source>
</evidence>
<comment type="pathway">
    <text evidence="1">Cofactor biosynthesis; tetrahydrofolate biosynthesis; 2-amino-4-hydroxy-6-hydroxymethyl-7,8-dihydropteridine diphosphate from 7,8-dihydroneopterin triphosphate: step 4/4.</text>
</comment>
<dbReference type="InterPro" id="IPR000550">
    <property type="entry name" value="Hppk"/>
</dbReference>
<dbReference type="EC" id="2.7.6.3" evidence="2"/>
<evidence type="ECO:0000256" key="4">
    <source>
        <dbReference type="ARBA" id="ARBA00022741"/>
    </source>
</evidence>
<evidence type="ECO:0000256" key="5">
    <source>
        <dbReference type="ARBA" id="ARBA00022777"/>
    </source>
</evidence>
<dbReference type="RefSeq" id="WP_065610020.1">
    <property type="nucleotide sequence ID" value="NZ_CAWMPN010000006.1"/>
</dbReference>
<evidence type="ECO:0000256" key="7">
    <source>
        <dbReference type="ARBA" id="ARBA00022909"/>
    </source>
</evidence>
<dbReference type="GO" id="GO:0003848">
    <property type="term" value="F:2-amino-4-hydroxy-6-hydroxymethyldihydropteridine diphosphokinase activity"/>
    <property type="evidence" value="ECO:0007669"/>
    <property type="project" value="UniProtKB-EC"/>
</dbReference>
<dbReference type="STRING" id="688.A6E04_05985"/>
<dbReference type="NCBIfam" id="TIGR01498">
    <property type="entry name" value="folK"/>
    <property type="match status" value="1"/>
</dbReference>
<accession>A0A1B9P2N9</accession>
<dbReference type="Gene3D" id="3.30.70.560">
    <property type="entry name" value="7,8-Dihydro-6-hydroxymethylpterin-pyrophosphokinase HPPK"/>
    <property type="match status" value="1"/>
</dbReference>
<dbReference type="GO" id="GO:0005524">
    <property type="term" value="F:ATP binding"/>
    <property type="evidence" value="ECO:0007669"/>
    <property type="project" value="UniProtKB-KW"/>
</dbReference>
<dbReference type="GO" id="GO:0046654">
    <property type="term" value="P:tetrahydrofolate biosynthetic process"/>
    <property type="evidence" value="ECO:0007669"/>
    <property type="project" value="UniProtKB-UniPathway"/>
</dbReference>
<name>A0A1B9P2N9_ALILO</name>
<evidence type="ECO:0000259" key="8">
    <source>
        <dbReference type="Pfam" id="PF01288"/>
    </source>
</evidence>
<keyword evidence="7" id="KW-0289">Folate biosynthesis</keyword>
<dbReference type="OrthoDB" id="9790168at2"/>
<keyword evidence="5 9" id="KW-0418">Kinase</keyword>
<dbReference type="PANTHER" id="PTHR43071">
    <property type="entry name" value="2-AMINO-4-HYDROXY-6-HYDROXYMETHYLDIHYDROPTERIDINE PYROPHOSPHOKINASE"/>
    <property type="match status" value="1"/>
</dbReference>
<protein>
    <recommendedName>
        <fullName evidence="2">2-amino-4-hydroxy-6-hydroxymethyldihydropteridine diphosphokinase</fullName>
        <ecNumber evidence="2">2.7.6.3</ecNumber>
    </recommendedName>
</protein>
<dbReference type="UniPathway" id="UPA00077">
    <property type="reaction ID" value="UER00155"/>
</dbReference>